<evidence type="ECO:0000256" key="3">
    <source>
        <dbReference type="SAM" id="SignalP"/>
    </source>
</evidence>
<evidence type="ECO:0000256" key="2">
    <source>
        <dbReference type="ARBA" id="ARBA00022525"/>
    </source>
</evidence>
<protein>
    <recommendedName>
        <fullName evidence="4">Single domain-containing protein</fullName>
    </recommendedName>
</protein>
<name>A0A7R8YTC5_HERIL</name>
<dbReference type="PANTHER" id="PTHR39957">
    <property type="entry name" value="AT09846P1-RELATED"/>
    <property type="match status" value="1"/>
</dbReference>
<feature type="chain" id="PRO_5030883071" description="Single domain-containing protein" evidence="3">
    <location>
        <begin position="19"/>
        <end position="115"/>
    </location>
</feature>
<keyword evidence="6" id="KW-1185">Reference proteome</keyword>
<dbReference type="PANTHER" id="PTHR39957:SF2">
    <property type="entry name" value="GEO11553P1"/>
    <property type="match status" value="1"/>
</dbReference>
<accession>A0A7R8YTC5</accession>
<dbReference type="GO" id="GO:0005576">
    <property type="term" value="C:extracellular region"/>
    <property type="evidence" value="ECO:0007669"/>
    <property type="project" value="UniProtKB-SubCell"/>
</dbReference>
<feature type="signal peptide" evidence="3">
    <location>
        <begin position="1"/>
        <end position="18"/>
    </location>
</feature>
<comment type="subcellular location">
    <subcellularLocation>
        <location evidence="1">Secreted</location>
    </subcellularLocation>
</comment>
<dbReference type="InParanoid" id="A0A7R8YTC5"/>
<organism evidence="5 6">
    <name type="scientific">Hermetia illucens</name>
    <name type="common">Black soldier fly</name>
    <dbReference type="NCBI Taxonomy" id="343691"/>
    <lineage>
        <taxon>Eukaryota</taxon>
        <taxon>Metazoa</taxon>
        <taxon>Ecdysozoa</taxon>
        <taxon>Arthropoda</taxon>
        <taxon>Hexapoda</taxon>
        <taxon>Insecta</taxon>
        <taxon>Pterygota</taxon>
        <taxon>Neoptera</taxon>
        <taxon>Endopterygota</taxon>
        <taxon>Diptera</taxon>
        <taxon>Brachycera</taxon>
        <taxon>Stratiomyomorpha</taxon>
        <taxon>Stratiomyidae</taxon>
        <taxon>Hermetiinae</taxon>
        <taxon>Hermetia</taxon>
    </lineage>
</organism>
<sequence>MVQILVFVGLTFLVVASAHESYLPNSRHPDVQDKCFIKETGDFIEFDKSLKPIGKCVRYTCRDDFVVQVNECSRYMQPDNCEILPRDLKQPFPDCCPKLSCIDNDGNIEIRNTSA</sequence>
<feature type="domain" description="Single" evidence="4">
    <location>
        <begin position="35"/>
        <end position="101"/>
    </location>
</feature>
<dbReference type="AlphaFoldDB" id="A0A7R8YTC5"/>
<evidence type="ECO:0000313" key="6">
    <source>
        <dbReference type="Proteomes" id="UP000594454"/>
    </source>
</evidence>
<evidence type="ECO:0000256" key="1">
    <source>
        <dbReference type="ARBA" id="ARBA00004613"/>
    </source>
</evidence>
<dbReference type="OMA" id="DNCEILP"/>
<dbReference type="SMART" id="SM01318">
    <property type="entry name" value="SVWC"/>
    <property type="match status" value="1"/>
</dbReference>
<evidence type="ECO:0000259" key="4">
    <source>
        <dbReference type="SMART" id="SM01318"/>
    </source>
</evidence>
<dbReference type="OrthoDB" id="7390288at2759"/>
<proteinExistence type="predicted"/>
<gene>
    <name evidence="5" type="ORF">HERILL_LOCUS7721</name>
</gene>
<dbReference type="EMBL" id="LR899011">
    <property type="protein sequence ID" value="CAD7084847.1"/>
    <property type="molecule type" value="Genomic_DNA"/>
</dbReference>
<dbReference type="Proteomes" id="UP000594454">
    <property type="component" value="Chromosome 3"/>
</dbReference>
<dbReference type="Pfam" id="PF15430">
    <property type="entry name" value="SVWC"/>
    <property type="match status" value="1"/>
</dbReference>
<dbReference type="InterPro" id="IPR029277">
    <property type="entry name" value="SVWC_dom"/>
</dbReference>
<evidence type="ECO:0000313" key="5">
    <source>
        <dbReference type="EMBL" id="CAD7084847.1"/>
    </source>
</evidence>
<reference evidence="5 6" key="1">
    <citation type="submission" date="2020-11" db="EMBL/GenBank/DDBJ databases">
        <authorList>
            <person name="Wallbank WR R."/>
            <person name="Pardo Diaz C."/>
            <person name="Kozak K."/>
            <person name="Martin S."/>
            <person name="Jiggins C."/>
            <person name="Moest M."/>
            <person name="Warren A I."/>
            <person name="Generalovic N T."/>
            <person name="Byers J.R.P. K."/>
            <person name="Montejo-Kovacevich G."/>
            <person name="Yen C E."/>
        </authorList>
    </citation>
    <scope>NUCLEOTIDE SEQUENCE [LARGE SCALE GENOMIC DNA]</scope>
</reference>
<dbReference type="InterPro" id="IPR053308">
    <property type="entry name" value="Vago-like"/>
</dbReference>
<dbReference type="FunCoup" id="A0A7R8YTC5">
    <property type="interactions" value="54"/>
</dbReference>
<keyword evidence="3" id="KW-0732">Signal</keyword>
<keyword evidence="2" id="KW-0964">Secreted</keyword>